<dbReference type="CDD" id="cd00186">
    <property type="entry name" value="TOP1Ac"/>
    <property type="match status" value="1"/>
</dbReference>
<dbReference type="STRING" id="1855912.LuPra_05488"/>
<evidence type="ECO:0000256" key="6">
    <source>
        <dbReference type="ARBA" id="ARBA00023125"/>
    </source>
</evidence>
<dbReference type="InterPro" id="IPR013826">
    <property type="entry name" value="Topo_IA_cen_sub3"/>
</dbReference>
<dbReference type="PROSITE" id="PS52039">
    <property type="entry name" value="TOPO_IA_2"/>
    <property type="match status" value="1"/>
</dbReference>
<dbReference type="Proteomes" id="UP000076079">
    <property type="component" value="Chromosome"/>
</dbReference>
<dbReference type="AlphaFoldDB" id="A0A143PU85"/>
<dbReference type="InterPro" id="IPR013497">
    <property type="entry name" value="Topo_IA_cen"/>
</dbReference>
<feature type="site" description="Interaction with DNA" evidence="8">
    <location>
        <position position="527"/>
    </location>
</feature>
<dbReference type="Gene3D" id="1.10.460.10">
    <property type="entry name" value="Topoisomerase I, domain 2"/>
    <property type="match status" value="1"/>
</dbReference>
<evidence type="ECO:0000256" key="9">
    <source>
        <dbReference type="SAM" id="MobiDB-lite"/>
    </source>
</evidence>
<dbReference type="KEGG" id="abac:LuPra_05488"/>
<dbReference type="InterPro" id="IPR005733">
    <property type="entry name" value="TopoI_bac-type"/>
</dbReference>
<dbReference type="SUPFAM" id="SSF56712">
    <property type="entry name" value="Prokaryotic type I DNA topoisomerase"/>
    <property type="match status" value="1"/>
</dbReference>
<dbReference type="Gene3D" id="2.70.20.10">
    <property type="entry name" value="Topoisomerase I, domain 3"/>
    <property type="match status" value="1"/>
</dbReference>
<evidence type="ECO:0000256" key="7">
    <source>
        <dbReference type="ARBA" id="ARBA00023235"/>
    </source>
</evidence>
<evidence type="ECO:0000256" key="8">
    <source>
        <dbReference type="HAMAP-Rule" id="MF_00952"/>
    </source>
</evidence>
<feature type="region of interest" description="Disordered" evidence="9">
    <location>
        <begin position="852"/>
        <end position="889"/>
    </location>
</feature>
<dbReference type="InterPro" id="IPR034149">
    <property type="entry name" value="TOPRIM_TopoI"/>
</dbReference>
<feature type="active site" description="O-(5'-phospho-DNA)-tyrosine intermediate" evidence="8">
    <location>
        <position position="321"/>
    </location>
</feature>
<dbReference type="PRINTS" id="PR00417">
    <property type="entry name" value="PRTPISMRASEI"/>
</dbReference>
<dbReference type="Gene3D" id="3.40.50.140">
    <property type="match status" value="1"/>
</dbReference>
<feature type="site" description="Interaction with DNA" evidence="8">
    <location>
        <position position="152"/>
    </location>
</feature>
<protein>
    <recommendedName>
        <fullName evidence="8">DNA topoisomerase 1</fullName>
        <ecNumber evidence="8">5.6.2.1</ecNumber>
    </recommendedName>
    <alternativeName>
        <fullName evidence="8">DNA topoisomerase I</fullName>
    </alternativeName>
</protein>
<feature type="site" description="Interaction with DNA" evidence="8">
    <location>
        <position position="161"/>
    </location>
</feature>
<evidence type="ECO:0000259" key="11">
    <source>
        <dbReference type="PROSITE" id="PS52039"/>
    </source>
</evidence>
<feature type="site" description="Interaction with DNA" evidence="8">
    <location>
        <position position="156"/>
    </location>
</feature>
<comment type="subunit">
    <text evidence="8">Monomer.</text>
</comment>
<dbReference type="NCBIfam" id="TIGR01051">
    <property type="entry name" value="topA_bact"/>
    <property type="match status" value="1"/>
</dbReference>
<dbReference type="GO" id="GO:0003677">
    <property type="term" value="F:DNA binding"/>
    <property type="evidence" value="ECO:0007669"/>
    <property type="project" value="UniProtKB-KW"/>
</dbReference>
<dbReference type="SMART" id="SM00436">
    <property type="entry name" value="TOP1Bc"/>
    <property type="match status" value="1"/>
</dbReference>
<evidence type="ECO:0000256" key="1">
    <source>
        <dbReference type="ARBA" id="ARBA00000213"/>
    </source>
</evidence>
<dbReference type="SMART" id="SM00437">
    <property type="entry name" value="TOP1Ac"/>
    <property type="match status" value="1"/>
</dbReference>
<feature type="region of interest" description="Disordered" evidence="9">
    <location>
        <begin position="695"/>
        <end position="717"/>
    </location>
</feature>
<dbReference type="InterPro" id="IPR013824">
    <property type="entry name" value="Topo_IA_cen_sub1"/>
</dbReference>
<dbReference type="GO" id="GO:0006265">
    <property type="term" value="P:DNA topological change"/>
    <property type="evidence" value="ECO:0007669"/>
    <property type="project" value="UniProtKB-UniRule"/>
</dbReference>
<keyword evidence="3" id="KW-0479">Metal-binding</keyword>
<feature type="domain" description="Topo IA-type catalytic" evidence="11">
    <location>
        <begin position="142"/>
        <end position="595"/>
    </location>
</feature>
<feature type="site" description="Interaction with DNA" evidence="8">
    <location>
        <position position="323"/>
    </location>
</feature>
<evidence type="ECO:0000256" key="4">
    <source>
        <dbReference type="ARBA" id="ARBA00022842"/>
    </source>
</evidence>
<feature type="domain" description="Toprim" evidence="10">
    <location>
        <begin position="3"/>
        <end position="127"/>
    </location>
</feature>
<evidence type="ECO:0000259" key="10">
    <source>
        <dbReference type="PROSITE" id="PS50880"/>
    </source>
</evidence>
<organism evidence="12 13">
    <name type="scientific">Luteitalea pratensis</name>
    <dbReference type="NCBI Taxonomy" id="1855912"/>
    <lineage>
        <taxon>Bacteria</taxon>
        <taxon>Pseudomonadati</taxon>
        <taxon>Acidobacteriota</taxon>
        <taxon>Vicinamibacteria</taxon>
        <taxon>Vicinamibacterales</taxon>
        <taxon>Vicinamibacteraceae</taxon>
        <taxon>Luteitalea</taxon>
    </lineage>
</organism>
<dbReference type="Pfam" id="PF01751">
    <property type="entry name" value="Toprim"/>
    <property type="match status" value="1"/>
</dbReference>
<dbReference type="InterPro" id="IPR013825">
    <property type="entry name" value="Topo_IA_cen_sub2"/>
</dbReference>
<comment type="function">
    <text evidence="8">Releases the supercoiling and torsional tension of DNA, which is introduced during the DNA replication and transcription, by transiently cleaving and rejoining one strand of the DNA duplex. Introduces a single-strand break via transesterification at a target site in duplex DNA. The scissile phosphodiester is attacked by the catalytic tyrosine of the enzyme, resulting in the formation of a DNA-(5'-phosphotyrosyl)-enzyme intermediate and the expulsion of a 3'-OH DNA strand. The free DNA strand then undergoes passage around the unbroken strand, thus removing DNA supercoils. Finally, in the religation step, the DNA 3'-OH attacks the covalent intermediate to expel the active-site tyrosine and restore the DNA phosphodiester backbone.</text>
</comment>
<feature type="site" description="Interaction with DNA" evidence="8">
    <location>
        <position position="153"/>
    </location>
</feature>
<dbReference type="InterPro" id="IPR003601">
    <property type="entry name" value="Topo_IA_2"/>
</dbReference>
<keyword evidence="7 8" id="KW-0413">Isomerase</keyword>
<feature type="site" description="Interaction with DNA" evidence="8">
    <location>
        <position position="168"/>
    </location>
</feature>
<dbReference type="OrthoDB" id="9804262at2"/>
<dbReference type="InterPro" id="IPR000380">
    <property type="entry name" value="Topo_IA"/>
</dbReference>
<keyword evidence="4" id="KW-0460">Magnesium</keyword>
<feature type="site" description="Interaction with DNA" evidence="8">
    <location>
        <position position="33"/>
    </location>
</feature>
<dbReference type="InterPro" id="IPR025589">
    <property type="entry name" value="Toprim_C_rpt"/>
</dbReference>
<proteinExistence type="inferred from homology"/>
<evidence type="ECO:0000256" key="5">
    <source>
        <dbReference type="ARBA" id="ARBA00023029"/>
    </source>
</evidence>
<dbReference type="InterPro" id="IPR006171">
    <property type="entry name" value="TOPRIM_dom"/>
</dbReference>
<comment type="catalytic activity">
    <reaction evidence="1 8">
        <text>ATP-independent breakage of single-stranded DNA, followed by passage and rejoining.</text>
        <dbReference type="EC" id="5.6.2.1"/>
    </reaction>
</comment>
<evidence type="ECO:0000256" key="3">
    <source>
        <dbReference type="ARBA" id="ARBA00022723"/>
    </source>
</evidence>
<dbReference type="InterPro" id="IPR003602">
    <property type="entry name" value="Topo_IA_DNA-bd_dom"/>
</dbReference>
<evidence type="ECO:0000313" key="13">
    <source>
        <dbReference type="Proteomes" id="UP000076079"/>
    </source>
</evidence>
<gene>
    <name evidence="8 12" type="primary">topA</name>
    <name evidence="12" type="ORF">LuPra_05488</name>
</gene>
<dbReference type="RefSeq" id="WP_110173689.1">
    <property type="nucleotide sequence ID" value="NZ_CP015136.1"/>
</dbReference>
<evidence type="ECO:0000256" key="2">
    <source>
        <dbReference type="ARBA" id="ARBA00009446"/>
    </source>
</evidence>
<sequence>MSKPLVIVESPAKAKTLARFLGNQFRVEASVGHVRDLPENASEVPESIKKETWGRIGVDVDNGFKPYYVVSSDRKSRIRELKAAVKDASEVLLATDPDREGESISWHLREVLKPKGSVKRIVFHEITEEAVREAIEQARDIDLKLVDAQESRRILDRLYGYMLSPVLWKKVQTGLSAGRVQSVAVRLIVEREEERRAFRRSTCWDLDAKIRAGETQFVATLVRVGEERVATGKDFDPTTGALVGRNVRLLDEASAKTMREVLAGRLPWTVTGVEEKPTSQRPSAPFTTSTLQQEANRKLGFSADRTMSAAQRLFQDGVISYHRTDSTTLSDKALRESARAIKDMYGEAFYGGARQYQTKVKNAQEAHEAIRPTDFGQRPQSLSLPPDEARLYELIWKRTVASQMADARLLRTTLEITATGADRRPHVFTASGKAIQFAGFLRAYVEGSDDPAGELGDQEILLPKLSVGDHVTAPGQGPLTLAGLDPKAHETLPPPRYTDASLVKTLEEDGIGRPSTYASIIQTIERRGYVWRQGKALVPSYTAFAVTSLLKDHFGQLVELGFTGRIEEDLDQVSNGDLDRTQFLEQFYNGLDDWPGLRHLVTNEDRIEYPVIELGVDPATGQKIVVRIGRYGAYAQMGDANASIPEDIAPADFTIEQALKLLKDRTDGPQSLGADPKTGLPVYVLTGRFGPYVQLGEAPEKGSKEKPRRASLTKNDQPDSITLDRALELLSLPRLVGHDAETGQDIIANFGRFGPYVKRGDEFRSLGTDADVFGVTLDQAIELFKQEKKGRRRTASRTVLREVGLHPESQAKIEILEGRYGPYVTDGTTNASVPKDVLVDALTLEESVGLLKAREGAPAKKGRGRAPARGAGRTMGTATARKRPTKRSA</sequence>
<dbReference type="PATRIC" id="fig|1813736.3.peg.5774"/>
<feature type="compositionally biased region" description="Basic residues" evidence="9">
    <location>
        <begin position="880"/>
        <end position="889"/>
    </location>
</feature>
<dbReference type="GO" id="GO:0003917">
    <property type="term" value="F:DNA topoisomerase type I (single strand cut, ATP-independent) activity"/>
    <property type="evidence" value="ECO:0007669"/>
    <property type="project" value="UniProtKB-UniRule"/>
</dbReference>
<reference evidence="13" key="2">
    <citation type="submission" date="2016-04" db="EMBL/GenBank/DDBJ databases">
        <title>First Complete Genome Sequence of a Subdivision 6 Acidobacterium.</title>
        <authorList>
            <person name="Huang S."/>
            <person name="Vieira S."/>
            <person name="Bunk B."/>
            <person name="Riedel T."/>
            <person name="Sproeer C."/>
            <person name="Overmann J."/>
        </authorList>
    </citation>
    <scope>NUCLEOTIDE SEQUENCE [LARGE SCALE GENOMIC DNA]</scope>
    <source>
        <strain evidence="13">DSM 100886 HEG_-6_39</strain>
    </source>
</reference>
<comment type="similarity">
    <text evidence="2 8">Belongs to the type IA topoisomerase family.</text>
</comment>
<dbReference type="Pfam" id="PF13368">
    <property type="entry name" value="Toprim_C_rpt"/>
    <property type="match status" value="4"/>
</dbReference>
<feature type="compositionally biased region" description="Low complexity" evidence="9">
    <location>
        <begin position="867"/>
        <end position="879"/>
    </location>
</feature>
<dbReference type="EC" id="5.6.2.1" evidence="8"/>
<dbReference type="PANTHER" id="PTHR42785">
    <property type="entry name" value="DNA TOPOISOMERASE, TYPE IA, CORE"/>
    <property type="match status" value="1"/>
</dbReference>
<dbReference type="SMART" id="SM00493">
    <property type="entry name" value="TOPRIM"/>
    <property type="match status" value="1"/>
</dbReference>
<name>A0A143PU85_LUTPR</name>
<reference evidence="12 13" key="1">
    <citation type="journal article" date="2016" name="Genome Announc.">
        <title>First Complete Genome Sequence of a Subdivision 6 Acidobacterium Strain.</title>
        <authorList>
            <person name="Huang S."/>
            <person name="Vieira S."/>
            <person name="Bunk B."/>
            <person name="Riedel T."/>
            <person name="Sproer C."/>
            <person name="Overmann J."/>
        </authorList>
    </citation>
    <scope>NUCLEOTIDE SEQUENCE [LARGE SCALE GENOMIC DNA]</scope>
    <source>
        <strain evidence="13">DSM 100886 HEG_-6_39</strain>
    </source>
</reference>
<dbReference type="EMBL" id="CP015136">
    <property type="protein sequence ID" value="AMY12215.1"/>
    <property type="molecule type" value="Genomic_DNA"/>
</dbReference>
<dbReference type="HAMAP" id="MF_00952">
    <property type="entry name" value="Topoisom_1_prok"/>
    <property type="match status" value="1"/>
</dbReference>
<keyword evidence="6 8" id="KW-0238">DNA-binding</keyword>
<dbReference type="InterPro" id="IPR028612">
    <property type="entry name" value="Topoisom_1_IA"/>
</dbReference>
<dbReference type="Gene3D" id="1.10.290.10">
    <property type="entry name" value="Topoisomerase I, domain 4"/>
    <property type="match status" value="1"/>
</dbReference>
<accession>A0A143PU85</accession>
<feature type="region of interest" description="Interaction with DNA" evidence="8">
    <location>
        <begin position="176"/>
        <end position="181"/>
    </location>
</feature>
<keyword evidence="5 8" id="KW-0799">Topoisomerase</keyword>
<dbReference type="InterPro" id="IPR023405">
    <property type="entry name" value="Topo_IA_core_domain"/>
</dbReference>
<dbReference type="PANTHER" id="PTHR42785:SF1">
    <property type="entry name" value="DNA TOPOISOMERASE"/>
    <property type="match status" value="1"/>
</dbReference>
<dbReference type="GO" id="GO:0046872">
    <property type="term" value="F:metal ion binding"/>
    <property type="evidence" value="ECO:0007669"/>
    <property type="project" value="UniProtKB-KW"/>
</dbReference>
<dbReference type="PROSITE" id="PS50880">
    <property type="entry name" value="TOPRIM"/>
    <property type="match status" value="1"/>
</dbReference>
<keyword evidence="13" id="KW-1185">Reference proteome</keyword>
<evidence type="ECO:0000313" key="12">
    <source>
        <dbReference type="EMBL" id="AMY12215.1"/>
    </source>
</evidence>
<dbReference type="CDD" id="cd03363">
    <property type="entry name" value="TOPRIM_TopoIA_TopoI"/>
    <property type="match status" value="1"/>
</dbReference>
<dbReference type="Pfam" id="PF01131">
    <property type="entry name" value="Topoisom_bac"/>
    <property type="match status" value="1"/>
</dbReference>